<evidence type="ECO:0000313" key="1">
    <source>
        <dbReference type="EMBL" id="KAG7157829.1"/>
    </source>
</evidence>
<evidence type="ECO:0000313" key="2">
    <source>
        <dbReference type="Proteomes" id="UP000747542"/>
    </source>
</evidence>
<name>A0A8J5JLB3_HOMAM</name>
<proteinExistence type="predicted"/>
<accession>A0A8J5JLB3</accession>
<comment type="caution">
    <text evidence="1">The sequence shown here is derived from an EMBL/GenBank/DDBJ whole genome shotgun (WGS) entry which is preliminary data.</text>
</comment>
<protein>
    <submittedName>
        <fullName evidence="1">Uncharacterized protein</fullName>
    </submittedName>
</protein>
<dbReference type="Proteomes" id="UP000747542">
    <property type="component" value="Unassembled WGS sequence"/>
</dbReference>
<reference evidence="1" key="1">
    <citation type="journal article" date="2021" name="Sci. Adv.">
        <title>The American lobster genome reveals insights on longevity, neural, and immune adaptations.</title>
        <authorList>
            <person name="Polinski J.M."/>
            <person name="Zimin A.V."/>
            <person name="Clark K.F."/>
            <person name="Kohn A.B."/>
            <person name="Sadowski N."/>
            <person name="Timp W."/>
            <person name="Ptitsyn A."/>
            <person name="Khanna P."/>
            <person name="Romanova D.Y."/>
            <person name="Williams P."/>
            <person name="Greenwood S.J."/>
            <person name="Moroz L.L."/>
            <person name="Walt D.R."/>
            <person name="Bodnar A.G."/>
        </authorList>
    </citation>
    <scope>NUCLEOTIDE SEQUENCE</scope>
    <source>
        <strain evidence="1">GMGI-L3</strain>
    </source>
</reference>
<organism evidence="1 2">
    <name type="scientific">Homarus americanus</name>
    <name type="common">American lobster</name>
    <dbReference type="NCBI Taxonomy" id="6706"/>
    <lineage>
        <taxon>Eukaryota</taxon>
        <taxon>Metazoa</taxon>
        <taxon>Ecdysozoa</taxon>
        <taxon>Arthropoda</taxon>
        <taxon>Crustacea</taxon>
        <taxon>Multicrustacea</taxon>
        <taxon>Malacostraca</taxon>
        <taxon>Eumalacostraca</taxon>
        <taxon>Eucarida</taxon>
        <taxon>Decapoda</taxon>
        <taxon>Pleocyemata</taxon>
        <taxon>Astacidea</taxon>
        <taxon>Nephropoidea</taxon>
        <taxon>Nephropidae</taxon>
        <taxon>Homarus</taxon>
    </lineage>
</organism>
<sequence>MNGETFGALKCSSQAAAPFGPGTGAPLSKDGYALVGHNPGHTTNRAALWVPPHRPPSSMIVGTCPLSRLMPPKNKGKLMTYGSCGCPTADP</sequence>
<gene>
    <name evidence="1" type="ORF">Hamer_G020375</name>
</gene>
<keyword evidence="2" id="KW-1185">Reference proteome</keyword>
<dbReference type="AlphaFoldDB" id="A0A8J5JLB3"/>
<dbReference type="EMBL" id="JAHLQT010036764">
    <property type="protein sequence ID" value="KAG7157829.1"/>
    <property type="molecule type" value="Genomic_DNA"/>
</dbReference>